<dbReference type="PANTHER" id="PTHR44068">
    <property type="entry name" value="ZGC:194242"/>
    <property type="match status" value="1"/>
</dbReference>
<feature type="region of interest" description="Disordered" evidence="12">
    <location>
        <begin position="1"/>
        <end position="22"/>
    </location>
</feature>
<keyword evidence="11" id="KW-0444">Lipid biosynthesis</keyword>
<dbReference type="GO" id="GO:0005783">
    <property type="term" value="C:endoplasmic reticulum"/>
    <property type="evidence" value="ECO:0007669"/>
    <property type="project" value="TreeGrafter"/>
</dbReference>
<dbReference type="CDD" id="cd02440">
    <property type="entry name" value="AdoMet_MTases"/>
    <property type="match status" value="1"/>
</dbReference>
<dbReference type="GO" id="GO:0006696">
    <property type="term" value="P:ergosterol biosynthetic process"/>
    <property type="evidence" value="ECO:0007669"/>
    <property type="project" value="TreeGrafter"/>
</dbReference>
<dbReference type="PANTHER" id="PTHR44068:SF1">
    <property type="entry name" value="HYPOTHETICAL LOC100005854"/>
    <property type="match status" value="1"/>
</dbReference>
<evidence type="ECO:0000256" key="3">
    <source>
        <dbReference type="ARBA" id="ARBA00022691"/>
    </source>
</evidence>
<dbReference type="Pfam" id="PF08498">
    <property type="entry name" value="Sterol_MT_C"/>
    <property type="match status" value="1"/>
</dbReference>
<accession>A0A9P5HCR9</accession>
<dbReference type="Pfam" id="PF08241">
    <property type="entry name" value="Methyltransf_11"/>
    <property type="match status" value="1"/>
</dbReference>
<evidence type="ECO:0000256" key="1">
    <source>
        <dbReference type="ARBA" id="ARBA00022603"/>
    </source>
</evidence>
<evidence type="ECO:0000256" key="11">
    <source>
        <dbReference type="RuleBase" id="RU362025"/>
    </source>
</evidence>
<keyword evidence="5 11" id="KW-0756">Sterol biosynthesis</keyword>
<organism evidence="14 15">
    <name type="scientific">Cylindrodendrum hubeiense</name>
    <dbReference type="NCBI Taxonomy" id="595255"/>
    <lineage>
        <taxon>Eukaryota</taxon>
        <taxon>Fungi</taxon>
        <taxon>Dikarya</taxon>
        <taxon>Ascomycota</taxon>
        <taxon>Pezizomycotina</taxon>
        <taxon>Sordariomycetes</taxon>
        <taxon>Hypocreomycetidae</taxon>
        <taxon>Hypocreales</taxon>
        <taxon>Nectriaceae</taxon>
        <taxon>Cylindrodendrum</taxon>
    </lineage>
</organism>
<dbReference type="InterPro" id="IPR013216">
    <property type="entry name" value="Methyltransf_11"/>
</dbReference>
<dbReference type="EMBL" id="JAANBB010000078">
    <property type="protein sequence ID" value="KAF7551442.1"/>
    <property type="molecule type" value="Genomic_DNA"/>
</dbReference>
<dbReference type="InterPro" id="IPR013705">
    <property type="entry name" value="Sterol_MeTrfase_C"/>
</dbReference>
<evidence type="ECO:0000256" key="9">
    <source>
        <dbReference type="ARBA" id="ARBA00038188"/>
    </source>
</evidence>
<keyword evidence="11" id="KW-0443">Lipid metabolism</keyword>
<proteinExistence type="inferred from homology"/>
<dbReference type="InterPro" id="IPR029063">
    <property type="entry name" value="SAM-dependent_MTases_sf"/>
</dbReference>
<keyword evidence="3 10" id="KW-0949">S-adenosyl-L-methionine</keyword>
<dbReference type="GO" id="GO:0032259">
    <property type="term" value="P:methylation"/>
    <property type="evidence" value="ECO:0007669"/>
    <property type="project" value="UniProtKB-KW"/>
</dbReference>
<evidence type="ECO:0000313" key="15">
    <source>
        <dbReference type="Proteomes" id="UP000722485"/>
    </source>
</evidence>
<keyword evidence="15" id="KW-1185">Reference proteome</keyword>
<sequence length="367" mass="41288">MKLAEEDHAKDAASSNSLHRRSADARGGLRALQGKDHTTHEVAVNEYFEHWDNTDNRLTRRLAYATITNGYYDLITDLFEHILGMSFHFCRIIPGVPLSTAIAQHEQYLAQRLCLREGQIVLDVGSGVGGPAREIAKFRSVNIVGLNNNDYQIKRAIRYTAAEDLSDKISFEKGDFMQMRLEAGSFDAAYSIEGTSYAPDLKAVYTEIFKTLKPGGSFAVYELIMTDSYDNDNVEHRRIRDIIEKGTGLTNTVKISEAIEAIKAAGFDLEEAEDLACRPNEIPWYYFITGSLSYINSVYDTRRMVQMALIRQRFVRGLAGVGETWGLFPPGSKQMMDALDHLSETLIEAGKQGLFTPLFFMLARKPR</sequence>
<reference evidence="14" key="1">
    <citation type="submission" date="2020-03" db="EMBL/GenBank/DDBJ databases">
        <title>Draft Genome Sequence of Cylindrodendrum hubeiense.</title>
        <authorList>
            <person name="Buettner E."/>
            <person name="Kellner H."/>
        </authorList>
    </citation>
    <scope>NUCLEOTIDE SEQUENCE</scope>
    <source>
        <strain evidence="14">IHI 201604</strain>
    </source>
</reference>
<comment type="function">
    <text evidence="11">Catalyzes the transfer of methyl groups from S-adenosyl-methionine to the C-24 of sterols.</text>
</comment>
<evidence type="ECO:0000256" key="8">
    <source>
        <dbReference type="ARBA" id="ARBA00029435"/>
    </source>
</evidence>
<dbReference type="InterPro" id="IPR030384">
    <property type="entry name" value="MeTrfase_SMT"/>
</dbReference>
<keyword evidence="1 10" id="KW-0489">Methyltransferase</keyword>
<keyword evidence="2 10" id="KW-0808">Transferase</keyword>
<comment type="caution">
    <text evidence="14">The sequence shown here is derived from an EMBL/GenBank/DDBJ whole genome shotgun (WGS) entry which is preliminary data.</text>
</comment>
<dbReference type="PROSITE" id="PS51685">
    <property type="entry name" value="SAM_MT_ERG6_SMT"/>
    <property type="match status" value="1"/>
</dbReference>
<dbReference type="Proteomes" id="UP000722485">
    <property type="component" value="Unassembled WGS sequence"/>
</dbReference>
<dbReference type="OrthoDB" id="540004at2759"/>
<evidence type="ECO:0000313" key="14">
    <source>
        <dbReference type="EMBL" id="KAF7551442.1"/>
    </source>
</evidence>
<name>A0A9P5HCR9_9HYPO</name>
<feature type="domain" description="SAM-dependent methyltransferase Erg6/SMT-type" evidence="13">
    <location>
        <begin position="71"/>
        <end position="366"/>
    </location>
</feature>
<evidence type="ECO:0000256" key="2">
    <source>
        <dbReference type="ARBA" id="ARBA00022679"/>
    </source>
</evidence>
<dbReference type="SUPFAM" id="SSF53335">
    <property type="entry name" value="S-adenosyl-L-methionine-dependent methyltransferases"/>
    <property type="match status" value="1"/>
</dbReference>
<evidence type="ECO:0000259" key="13">
    <source>
        <dbReference type="PROSITE" id="PS51685"/>
    </source>
</evidence>
<evidence type="ECO:0000256" key="4">
    <source>
        <dbReference type="ARBA" id="ARBA00022955"/>
    </source>
</evidence>
<comment type="similarity">
    <text evidence="9 10 11">Belongs to the class I-like SAM-binding methyltransferase superfamily. Erg6/SMT family.</text>
</comment>
<dbReference type="EC" id="2.1.1.-" evidence="11"/>
<evidence type="ECO:0000256" key="12">
    <source>
        <dbReference type="SAM" id="MobiDB-lite"/>
    </source>
</evidence>
<keyword evidence="6 11" id="KW-1207">Sterol metabolism</keyword>
<comment type="pathway">
    <text evidence="8">Steroid metabolism; ergosterol biosynthesis.</text>
</comment>
<gene>
    <name evidence="14" type="ORF">G7Z17_g5024</name>
</gene>
<evidence type="ECO:0000256" key="7">
    <source>
        <dbReference type="ARBA" id="ARBA00023221"/>
    </source>
</evidence>
<dbReference type="GO" id="GO:0003838">
    <property type="term" value="F:sterol 24-C-methyltransferase activity"/>
    <property type="evidence" value="ECO:0007669"/>
    <property type="project" value="TreeGrafter"/>
</dbReference>
<dbReference type="Gene3D" id="3.40.50.150">
    <property type="entry name" value="Vaccinia Virus protein VP39"/>
    <property type="match status" value="1"/>
</dbReference>
<protein>
    <recommendedName>
        <fullName evidence="11">Sterol 24-C-methyltransferase</fullName>
        <ecNumber evidence="11">2.1.1.-</ecNumber>
    </recommendedName>
    <alternativeName>
        <fullName evidence="11">Delta(24)-sterol C-methyltransferase</fullName>
    </alternativeName>
</protein>
<dbReference type="InterPro" id="IPR050447">
    <property type="entry name" value="Erg6_SMT_methyltransf"/>
</dbReference>
<evidence type="ECO:0000256" key="10">
    <source>
        <dbReference type="PROSITE-ProRule" id="PRU01022"/>
    </source>
</evidence>
<keyword evidence="4 11" id="KW-0752">Steroid biosynthesis</keyword>
<dbReference type="AlphaFoldDB" id="A0A9P5HCR9"/>
<keyword evidence="7 11" id="KW-0753">Steroid metabolism</keyword>
<evidence type="ECO:0000256" key="6">
    <source>
        <dbReference type="ARBA" id="ARBA00023166"/>
    </source>
</evidence>
<evidence type="ECO:0000256" key="5">
    <source>
        <dbReference type="ARBA" id="ARBA00023011"/>
    </source>
</evidence>
<feature type="compositionally biased region" description="Basic and acidic residues" evidence="12">
    <location>
        <begin position="1"/>
        <end position="11"/>
    </location>
</feature>